<evidence type="ECO:0000256" key="2">
    <source>
        <dbReference type="ARBA" id="ARBA00023125"/>
    </source>
</evidence>
<dbReference type="SUPFAM" id="SSF46689">
    <property type="entry name" value="Homeodomain-like"/>
    <property type="match status" value="1"/>
</dbReference>
<evidence type="ECO:0000259" key="4">
    <source>
        <dbReference type="PROSITE" id="PS01124"/>
    </source>
</evidence>
<dbReference type="PRINTS" id="PR00032">
    <property type="entry name" value="HTHARAC"/>
</dbReference>
<dbReference type="AlphaFoldDB" id="A0A7U7IAB4"/>
<dbReference type="InterPro" id="IPR009057">
    <property type="entry name" value="Homeodomain-like_sf"/>
</dbReference>
<dbReference type="Proteomes" id="UP000583387">
    <property type="component" value="Unassembled WGS sequence"/>
</dbReference>
<protein>
    <submittedName>
        <fullName evidence="5">Putative HTH-type transcriptional regulator</fullName>
    </submittedName>
</protein>
<accession>A0A7U7IAB4</accession>
<dbReference type="GO" id="GO:0005829">
    <property type="term" value="C:cytosol"/>
    <property type="evidence" value="ECO:0007669"/>
    <property type="project" value="TreeGrafter"/>
</dbReference>
<keyword evidence="3" id="KW-0804">Transcription</keyword>
<dbReference type="PANTHER" id="PTHR47894">
    <property type="entry name" value="HTH-TYPE TRANSCRIPTIONAL REGULATOR GADX"/>
    <property type="match status" value="1"/>
</dbReference>
<dbReference type="InterPro" id="IPR020449">
    <property type="entry name" value="Tscrpt_reg_AraC-type_HTH"/>
</dbReference>
<dbReference type="Pfam" id="PF12833">
    <property type="entry name" value="HTH_18"/>
    <property type="match status" value="1"/>
</dbReference>
<sequence>MKQSFNFTAELVPLAYVEALLALAGEWGIERGELLAAARLRPEALGNPNGRLSFIDFNLLVSAVMLRCDEPALGLVLGQRLNVSTHGILGYAVLSSANLGKAIQFALRYYRVLGLAFELEMVEDGDRVELRASESLPLGSLERFAAEGLMTSLFTIARFLVGEELRDVQVGFAYPPPSYAARYQEVFGVPVAFDQPCYRLSLPRAYLDRPMALANPATVQMCEQQCEALLASLDVQDGLLTRVRRLLLARPGDFPDLDSAARALHTSGRSLRRHLAQLGTSYQEVLDDVRKRLAQEYLASTHLPLFEIASLLGFSDPSNFRRAFKKWTGKLPSDYRQDPGGLIGTF</sequence>
<keyword evidence="1" id="KW-0805">Transcription regulation</keyword>
<evidence type="ECO:0000256" key="3">
    <source>
        <dbReference type="ARBA" id="ARBA00023163"/>
    </source>
</evidence>
<dbReference type="InterPro" id="IPR018060">
    <property type="entry name" value="HTH_AraC"/>
</dbReference>
<keyword evidence="2" id="KW-0238">DNA-binding</keyword>
<reference evidence="5 6" key="1">
    <citation type="submission" date="2020-08" db="EMBL/GenBank/DDBJ databases">
        <authorList>
            <person name="Criscuolo A."/>
        </authorList>
    </citation>
    <scope>NUCLEOTIDE SEQUENCE [LARGE SCALE GENOMIC DNA]</scope>
    <source>
        <strain evidence="5">CIP111764</strain>
    </source>
</reference>
<gene>
    <name evidence="5" type="ORF">PSEWESI4_02958</name>
</gene>
<dbReference type="PANTHER" id="PTHR47894:SF1">
    <property type="entry name" value="HTH-TYPE TRANSCRIPTIONAL REGULATOR VQSM"/>
    <property type="match status" value="1"/>
</dbReference>
<evidence type="ECO:0000313" key="5">
    <source>
        <dbReference type="EMBL" id="CAD5108666.1"/>
    </source>
</evidence>
<dbReference type="EMBL" id="CAJFCI010000058">
    <property type="protein sequence ID" value="CAD5108666.1"/>
    <property type="molecule type" value="Genomic_DNA"/>
</dbReference>
<dbReference type="Gene3D" id="1.10.10.60">
    <property type="entry name" value="Homeodomain-like"/>
    <property type="match status" value="1"/>
</dbReference>
<dbReference type="InterPro" id="IPR032687">
    <property type="entry name" value="AraC-type_N"/>
</dbReference>
<dbReference type="Pfam" id="PF12625">
    <property type="entry name" value="Arabinose_bd"/>
    <property type="match status" value="1"/>
</dbReference>
<dbReference type="RefSeq" id="WP_187671983.1">
    <property type="nucleotide sequence ID" value="NZ_CAJFCI010000058.1"/>
</dbReference>
<keyword evidence="6" id="KW-1185">Reference proteome</keyword>
<evidence type="ECO:0000313" key="6">
    <source>
        <dbReference type="Proteomes" id="UP000583387"/>
    </source>
</evidence>
<dbReference type="GO" id="GO:0000976">
    <property type="term" value="F:transcription cis-regulatory region binding"/>
    <property type="evidence" value="ECO:0007669"/>
    <property type="project" value="TreeGrafter"/>
</dbReference>
<evidence type="ECO:0000256" key="1">
    <source>
        <dbReference type="ARBA" id="ARBA00023015"/>
    </source>
</evidence>
<organism evidence="5 6">
    <name type="scientific">Zestomonas carbonaria</name>
    <dbReference type="NCBI Taxonomy" id="2762745"/>
    <lineage>
        <taxon>Bacteria</taxon>
        <taxon>Pseudomonadati</taxon>
        <taxon>Pseudomonadota</taxon>
        <taxon>Gammaproteobacteria</taxon>
        <taxon>Pseudomonadales</taxon>
        <taxon>Pseudomonadaceae</taxon>
        <taxon>Zestomonas</taxon>
    </lineage>
</organism>
<comment type="caution">
    <text evidence="5">The sequence shown here is derived from an EMBL/GenBank/DDBJ whole genome shotgun (WGS) entry which is preliminary data.</text>
</comment>
<proteinExistence type="predicted"/>
<feature type="domain" description="HTH araC/xylS-type" evidence="4">
    <location>
        <begin position="241"/>
        <end position="338"/>
    </location>
</feature>
<name>A0A7U7IAB4_9GAMM</name>
<dbReference type="GO" id="GO:0003700">
    <property type="term" value="F:DNA-binding transcription factor activity"/>
    <property type="evidence" value="ECO:0007669"/>
    <property type="project" value="InterPro"/>
</dbReference>
<dbReference type="SMART" id="SM00342">
    <property type="entry name" value="HTH_ARAC"/>
    <property type="match status" value="1"/>
</dbReference>
<dbReference type="PROSITE" id="PS01124">
    <property type="entry name" value="HTH_ARAC_FAMILY_2"/>
    <property type="match status" value="1"/>
</dbReference>